<dbReference type="InterPro" id="IPR027417">
    <property type="entry name" value="P-loop_NTPase"/>
</dbReference>
<feature type="domain" description="Phosphoribosyltransferase" evidence="13">
    <location>
        <begin position="353"/>
        <end position="558"/>
    </location>
</feature>
<dbReference type="PANTHER" id="PTHR10285">
    <property type="entry name" value="URIDINE KINASE"/>
    <property type="match status" value="1"/>
</dbReference>
<evidence type="ECO:0000259" key="12">
    <source>
        <dbReference type="Pfam" id="PF00485"/>
    </source>
</evidence>
<dbReference type="PhylomeDB" id="G4VLZ9"/>
<evidence type="ECO:0000256" key="4">
    <source>
        <dbReference type="ARBA" id="ARBA00022679"/>
    </source>
</evidence>
<reference evidence="14" key="1">
    <citation type="journal article" date="2012" name="PLoS Negl. Trop. Dis.">
        <title>A systematically improved high quality genome and transcriptome of the human blood fluke Schistosoma mansoni.</title>
        <authorList>
            <person name="Protasio A.V."/>
            <person name="Tsai I.J."/>
            <person name="Babbage A."/>
            <person name="Nichol S."/>
            <person name="Hunt M."/>
            <person name="Aslett M.A."/>
            <person name="De Silva N."/>
            <person name="Velarde G.S."/>
            <person name="Anderson T.J."/>
            <person name="Clark R.C."/>
            <person name="Davidson C."/>
            <person name="Dillon G.P."/>
            <person name="Holroyd N.E."/>
            <person name="LoVerde P.T."/>
            <person name="Lloyd C."/>
            <person name="McQuillan J."/>
            <person name="Oliveira G."/>
            <person name="Otto T.D."/>
            <person name="Parker-Manuel S.J."/>
            <person name="Quail M.A."/>
            <person name="Wilson R.A."/>
            <person name="Zerlotini A."/>
            <person name="Dunne D.W."/>
            <person name="Berriman M."/>
        </authorList>
    </citation>
    <scope>NUCLEOTIDE SEQUENCE [LARGE SCALE GENOMIC DNA]</scope>
    <source>
        <strain evidence="14">Puerto Rican</strain>
    </source>
</reference>
<dbReference type="SUPFAM" id="SSF52540">
    <property type="entry name" value="P-loop containing nucleoside triphosphate hydrolases"/>
    <property type="match status" value="1"/>
</dbReference>
<dbReference type="EC" id="2.7.1.48" evidence="10"/>
<dbReference type="NCBIfam" id="TIGR00235">
    <property type="entry name" value="udk"/>
    <property type="match status" value="1"/>
</dbReference>
<dbReference type="WBParaSite" id="Smp_207070.1">
    <property type="protein sequence ID" value="Smp_207070.1"/>
    <property type="gene ID" value="Smp_207070"/>
</dbReference>
<dbReference type="Gene3D" id="3.40.50.300">
    <property type="entry name" value="P-loop containing nucleotide triphosphate hydrolases"/>
    <property type="match status" value="1"/>
</dbReference>
<dbReference type="InterPro" id="IPR000836">
    <property type="entry name" value="PRTase_dom"/>
</dbReference>
<evidence type="ECO:0000256" key="2">
    <source>
        <dbReference type="ARBA" id="ARBA00004784"/>
    </source>
</evidence>
<dbReference type="SUPFAM" id="SSF53271">
    <property type="entry name" value="PRTase-like"/>
    <property type="match status" value="1"/>
</dbReference>
<dbReference type="UniPathway" id="UPA00574">
    <property type="reaction ID" value="UER00637"/>
</dbReference>
<protein>
    <recommendedName>
        <fullName evidence="10">Uridine kinase</fullName>
        <ecNumber evidence="10">2.7.1.48</ecNumber>
    </recommendedName>
</protein>
<keyword evidence="7 10" id="KW-0067">ATP-binding</keyword>
<dbReference type="FunFam" id="3.40.50.2020:FF:000010">
    <property type="entry name" value="Uridine-cytidine kinase"/>
    <property type="match status" value="1"/>
</dbReference>
<keyword evidence="4 10" id="KW-0808">Transferase</keyword>
<sequence length="565" mass="63029">MASSSESDISESSYDQEVTHTDVPRINKSPKVVSVSSTAWGLPEPVLRVGNRTIFTHGRPPWYNAEGQTQQPFVIGICGGSASGKTSVARVIIESLDVQWVSLLSLDSYYKVLTPEQKLQAVACHYNFDHPSAFDLDLLENHLRRLRDGKTIEVPEYDFKTHSRTSKTNTVYGANIIIIEGILVFYSQAVAKLMDLKVFVDTDADERLSRRLRRDISERGRELNSVLEQYMRFVKPSYEQFIAPSMAQADIIVPRGGKNVVALQLIVQHINKRLKQCGLRTRHKFAKFPFILPNGALPTDSNDATWEDNNSTGVNNTVDDVFTMNNHLYNNKQYTTNGTSDKACLPPRVHVLPSTPQRLGLHTLIRDQSTDQDAFVFYAERLMRPLCEAAMNLLPHMDIDIETPQGITYRGRKLATGTQVCGVSILRAGEVLEPALCAVCKDIRLGKILIQTNPVTSEPELHYIRLPRDIKDCFVILMDATVATGAAAIMAMRILVEHDVPEDKIILISLIMASQGVHSVAYTYPKAHIVTTAVDSGLNDSYHIVPGVGNFGDRYFGTTLDLETR</sequence>
<dbReference type="HOGENOM" id="CLU_021278_0_1_1"/>
<dbReference type="Gene3D" id="3.40.50.2020">
    <property type="match status" value="1"/>
</dbReference>
<evidence type="ECO:0000256" key="9">
    <source>
        <dbReference type="ARBA" id="ARBA00048909"/>
    </source>
</evidence>
<accession>G4VLZ9</accession>
<dbReference type="GO" id="GO:0044211">
    <property type="term" value="P:CTP salvage"/>
    <property type="evidence" value="ECO:0007669"/>
    <property type="project" value="UniProtKB-UniPathway"/>
</dbReference>
<keyword evidence="6 10" id="KW-0418">Kinase</keyword>
<proteinExistence type="inferred from homology"/>
<dbReference type="GeneID" id="29830884"/>
<evidence type="ECO:0000256" key="3">
    <source>
        <dbReference type="ARBA" id="ARBA00005408"/>
    </source>
</evidence>
<comment type="catalytic activity">
    <reaction evidence="8 10">
        <text>cytidine + ATP = CMP + ADP + H(+)</text>
        <dbReference type="Rhea" id="RHEA:24674"/>
        <dbReference type="ChEBI" id="CHEBI:15378"/>
        <dbReference type="ChEBI" id="CHEBI:17562"/>
        <dbReference type="ChEBI" id="CHEBI:30616"/>
        <dbReference type="ChEBI" id="CHEBI:60377"/>
        <dbReference type="ChEBI" id="CHEBI:456216"/>
        <dbReference type="EC" id="2.7.1.48"/>
    </reaction>
</comment>
<evidence type="ECO:0000256" key="11">
    <source>
        <dbReference type="SAM" id="MobiDB-lite"/>
    </source>
</evidence>
<dbReference type="CDD" id="cd02023">
    <property type="entry name" value="UMPK"/>
    <property type="match status" value="1"/>
</dbReference>
<dbReference type="CDD" id="cd06223">
    <property type="entry name" value="PRTases_typeI"/>
    <property type="match status" value="1"/>
</dbReference>
<dbReference type="CTD" id="29830884"/>
<dbReference type="Pfam" id="PF00485">
    <property type="entry name" value="PRK"/>
    <property type="match status" value="1"/>
</dbReference>
<feature type="compositionally biased region" description="Low complexity" evidence="11">
    <location>
        <begin position="1"/>
        <end position="13"/>
    </location>
</feature>
<evidence type="ECO:0000256" key="8">
    <source>
        <dbReference type="ARBA" id="ARBA00047436"/>
    </source>
</evidence>
<dbReference type="FunCoup" id="G4VLZ9">
    <property type="interactions" value="1819"/>
</dbReference>
<dbReference type="eggNOG" id="KOG4203">
    <property type="taxonomic scope" value="Eukaryota"/>
</dbReference>
<evidence type="ECO:0000256" key="5">
    <source>
        <dbReference type="ARBA" id="ARBA00022741"/>
    </source>
</evidence>
<comment type="pathway">
    <text evidence="2 10">Pyrimidine metabolism; CTP biosynthesis via salvage pathway; CTP from cytidine: step 1/3.</text>
</comment>
<dbReference type="KEGG" id="smm:Smp_207070"/>
<dbReference type="UniPathway" id="UPA00579">
    <property type="reaction ID" value="UER00640"/>
</dbReference>
<dbReference type="OrthoDB" id="10257085at2759"/>
<feature type="region of interest" description="Disordered" evidence="11">
    <location>
        <begin position="1"/>
        <end position="21"/>
    </location>
</feature>
<dbReference type="GO" id="GO:0044206">
    <property type="term" value="P:UMP salvage"/>
    <property type="evidence" value="ECO:0007669"/>
    <property type="project" value="UniProtKB-UniPathway"/>
</dbReference>
<dbReference type="FunFam" id="3.40.50.300:FF:000339">
    <property type="entry name" value="Uridine kinase"/>
    <property type="match status" value="1"/>
</dbReference>
<evidence type="ECO:0000256" key="7">
    <source>
        <dbReference type="ARBA" id="ARBA00022840"/>
    </source>
</evidence>
<reference evidence="15" key="2">
    <citation type="submission" date="2018-12" db="UniProtKB">
        <authorList>
            <consortium name="WormBaseParasite"/>
        </authorList>
    </citation>
    <scope>IDENTIFICATION</scope>
    <source>
        <strain evidence="15">Puerto Rican</strain>
    </source>
</reference>
<comment type="catalytic activity">
    <reaction evidence="9 10">
        <text>uridine + ATP = UMP + ADP + H(+)</text>
        <dbReference type="Rhea" id="RHEA:16825"/>
        <dbReference type="ChEBI" id="CHEBI:15378"/>
        <dbReference type="ChEBI" id="CHEBI:16704"/>
        <dbReference type="ChEBI" id="CHEBI:30616"/>
        <dbReference type="ChEBI" id="CHEBI:57865"/>
        <dbReference type="ChEBI" id="CHEBI:456216"/>
        <dbReference type="EC" id="2.7.1.48"/>
    </reaction>
</comment>
<dbReference type="NCBIfam" id="NF001097">
    <property type="entry name" value="PRK00129.1"/>
    <property type="match status" value="1"/>
</dbReference>
<evidence type="ECO:0000256" key="6">
    <source>
        <dbReference type="ARBA" id="ARBA00022777"/>
    </source>
</evidence>
<feature type="domain" description="Phosphoribulokinase/uridine kinase" evidence="12">
    <location>
        <begin position="74"/>
        <end position="261"/>
    </location>
</feature>
<dbReference type="AlphaFoldDB" id="G4VLZ9"/>
<evidence type="ECO:0000256" key="1">
    <source>
        <dbReference type="ARBA" id="ARBA00004690"/>
    </source>
</evidence>
<dbReference type="Pfam" id="PF14681">
    <property type="entry name" value="UPRTase"/>
    <property type="match status" value="1"/>
</dbReference>
<dbReference type="RefSeq" id="XP_018653103.1">
    <property type="nucleotide sequence ID" value="XM_018798130.1"/>
</dbReference>
<evidence type="ECO:0000313" key="15">
    <source>
        <dbReference type="WBParaSite" id="Smp_207070.1"/>
    </source>
</evidence>
<dbReference type="PRINTS" id="PR00988">
    <property type="entry name" value="URIDINKINASE"/>
</dbReference>
<dbReference type="InterPro" id="IPR000764">
    <property type="entry name" value="Uridine_kinase-like"/>
</dbReference>
<organism evidence="14 15">
    <name type="scientific">Schistosoma mansoni</name>
    <name type="common">Blood fluke</name>
    <dbReference type="NCBI Taxonomy" id="6183"/>
    <lineage>
        <taxon>Eukaryota</taxon>
        <taxon>Metazoa</taxon>
        <taxon>Spiralia</taxon>
        <taxon>Lophotrochozoa</taxon>
        <taxon>Platyhelminthes</taxon>
        <taxon>Trematoda</taxon>
        <taxon>Digenea</taxon>
        <taxon>Strigeidida</taxon>
        <taxon>Schistosomatoidea</taxon>
        <taxon>Schistosomatidae</taxon>
        <taxon>Schistosoma</taxon>
    </lineage>
</organism>
<evidence type="ECO:0000259" key="13">
    <source>
        <dbReference type="Pfam" id="PF14681"/>
    </source>
</evidence>
<name>G4VLZ9_SCHMA</name>
<dbReference type="InterPro" id="IPR029057">
    <property type="entry name" value="PRTase-like"/>
</dbReference>
<dbReference type="InterPro" id="IPR006083">
    <property type="entry name" value="PRK/URK"/>
</dbReference>
<dbReference type="Proteomes" id="UP000008854">
    <property type="component" value="Unassembled WGS sequence"/>
</dbReference>
<dbReference type="InParanoid" id="G4VLZ9"/>
<comment type="similarity">
    <text evidence="3 10">Belongs to the uridine kinase family.</text>
</comment>
<dbReference type="NCBIfam" id="NF004018">
    <property type="entry name" value="PRK05480.1"/>
    <property type="match status" value="1"/>
</dbReference>
<dbReference type="GO" id="GO:0004849">
    <property type="term" value="F:uridine kinase activity"/>
    <property type="evidence" value="ECO:0007669"/>
    <property type="project" value="UniProtKB-EC"/>
</dbReference>
<evidence type="ECO:0000313" key="14">
    <source>
        <dbReference type="Proteomes" id="UP000008854"/>
    </source>
</evidence>
<keyword evidence="5 10" id="KW-0547">Nucleotide-binding</keyword>
<keyword evidence="14" id="KW-1185">Reference proteome</keyword>
<dbReference type="GO" id="GO:0005524">
    <property type="term" value="F:ATP binding"/>
    <property type="evidence" value="ECO:0007669"/>
    <property type="project" value="UniProtKB-KW"/>
</dbReference>
<evidence type="ECO:0000256" key="10">
    <source>
        <dbReference type="RuleBase" id="RU003825"/>
    </source>
</evidence>
<dbReference type="STRING" id="6183.G4VLZ9"/>
<comment type="pathway">
    <text evidence="1 10">Pyrimidine metabolism; UMP biosynthesis via salvage pathway; UMP from uridine: step 1/1.</text>
</comment>